<dbReference type="STRING" id="648782.SAMN04488554_2701"/>
<keyword evidence="3" id="KW-1185">Reference proteome</keyword>
<dbReference type="OrthoDB" id="9799703at2"/>
<dbReference type="CDD" id="cd06260">
    <property type="entry name" value="DUF820-like"/>
    <property type="match status" value="1"/>
</dbReference>
<protein>
    <submittedName>
        <fullName evidence="2">Endonuclease, Uma2 family (Restriction endonuclease fold)</fullName>
    </submittedName>
</protein>
<dbReference type="InterPro" id="IPR012296">
    <property type="entry name" value="Nuclease_put_TT1808"/>
</dbReference>
<dbReference type="PANTHER" id="PTHR35400:SF3">
    <property type="entry name" value="SLL1072 PROTEIN"/>
    <property type="match status" value="1"/>
</dbReference>
<feature type="domain" description="Putative restriction endonuclease" evidence="1">
    <location>
        <begin position="32"/>
        <end position="179"/>
    </location>
</feature>
<dbReference type="Pfam" id="PF05685">
    <property type="entry name" value="Uma2"/>
    <property type="match status" value="1"/>
</dbReference>
<dbReference type="RefSeq" id="WP_089773620.1">
    <property type="nucleotide sequence ID" value="NZ_FNTX01000002.1"/>
</dbReference>
<sequence length="193" mass="21171">MDVMTATHPAHGHPEVIVREGPYTVAERDAVPDDGLRHELLDGVLVMSPAPTPRHQRAVRNLTVAMDRALPGELEVFGSPIDVRLGRSTVLQPDVVVVHRDDVGELGIVGVPVLAIEVLSPSTQLFDLHRKKQLLEQAGCPSYWVLDPHLSELTAWQRSGGRYREVARVSGTESWTATQPCTVSLEPSLLLED</sequence>
<reference evidence="3" key="1">
    <citation type="submission" date="2016-10" db="EMBL/GenBank/DDBJ databases">
        <authorList>
            <person name="Varghese N."/>
            <person name="Submissions S."/>
        </authorList>
    </citation>
    <scope>NUCLEOTIDE SEQUENCE [LARGE SCALE GENOMIC DNA]</scope>
    <source>
        <strain evidence="3">DSM 21368</strain>
    </source>
</reference>
<dbReference type="SUPFAM" id="SSF52980">
    <property type="entry name" value="Restriction endonuclease-like"/>
    <property type="match status" value="1"/>
</dbReference>
<dbReference type="GO" id="GO:0004519">
    <property type="term" value="F:endonuclease activity"/>
    <property type="evidence" value="ECO:0007669"/>
    <property type="project" value="UniProtKB-KW"/>
</dbReference>
<evidence type="ECO:0000259" key="1">
    <source>
        <dbReference type="Pfam" id="PF05685"/>
    </source>
</evidence>
<dbReference type="InterPro" id="IPR008538">
    <property type="entry name" value="Uma2"/>
</dbReference>
<organism evidence="2 3">
    <name type="scientific">Ruania alba</name>
    <dbReference type="NCBI Taxonomy" id="648782"/>
    <lineage>
        <taxon>Bacteria</taxon>
        <taxon>Bacillati</taxon>
        <taxon>Actinomycetota</taxon>
        <taxon>Actinomycetes</taxon>
        <taxon>Micrococcales</taxon>
        <taxon>Ruaniaceae</taxon>
        <taxon>Ruania</taxon>
    </lineage>
</organism>
<name>A0A1H5LAK1_9MICO</name>
<evidence type="ECO:0000313" key="2">
    <source>
        <dbReference type="EMBL" id="SEE73980.1"/>
    </source>
</evidence>
<evidence type="ECO:0000313" key="3">
    <source>
        <dbReference type="Proteomes" id="UP000199220"/>
    </source>
</evidence>
<keyword evidence="2" id="KW-0540">Nuclease</keyword>
<dbReference type="Proteomes" id="UP000199220">
    <property type="component" value="Unassembled WGS sequence"/>
</dbReference>
<dbReference type="PANTHER" id="PTHR35400">
    <property type="entry name" value="SLR1083 PROTEIN"/>
    <property type="match status" value="1"/>
</dbReference>
<dbReference type="AlphaFoldDB" id="A0A1H5LAK1"/>
<gene>
    <name evidence="2" type="ORF">SAMN04488554_2701</name>
</gene>
<dbReference type="EMBL" id="FNTX01000002">
    <property type="protein sequence ID" value="SEE73980.1"/>
    <property type="molecule type" value="Genomic_DNA"/>
</dbReference>
<dbReference type="Gene3D" id="3.90.1570.10">
    <property type="entry name" value="tt1808, chain A"/>
    <property type="match status" value="1"/>
</dbReference>
<dbReference type="InterPro" id="IPR011335">
    <property type="entry name" value="Restrct_endonuc-II-like"/>
</dbReference>
<accession>A0A1H5LAK1</accession>
<proteinExistence type="predicted"/>
<keyword evidence="2" id="KW-0378">Hydrolase</keyword>
<keyword evidence="2" id="KW-0255">Endonuclease</keyword>